<dbReference type="RefSeq" id="WP_156990769.1">
    <property type="nucleotide sequence ID" value="NZ_VWXL01000067.1"/>
</dbReference>
<evidence type="ECO:0000313" key="2">
    <source>
        <dbReference type="Proteomes" id="UP000469440"/>
    </source>
</evidence>
<proteinExistence type="predicted"/>
<sequence>MPIFGKKDKSGNLAANFALAAGFESWSSGSAVRLVQNDEKQQISIEPRLGKSEPLTLNYSQIIKAEKISETEISEKKKSVVGRAVVGDLLLGPLGAVIGGVSGTGKKEKSTTKEYFVINYHPMSSPRDLSVISFEIVGATLHFSNFLDALQKKITSRPISHQL</sequence>
<name>A0A6N8I0R7_9FIRM</name>
<organism evidence="1 2">
    <name type="scientific">Caproicibacter fermentans</name>
    <dbReference type="NCBI Taxonomy" id="2576756"/>
    <lineage>
        <taxon>Bacteria</taxon>
        <taxon>Bacillati</taxon>
        <taxon>Bacillota</taxon>
        <taxon>Clostridia</taxon>
        <taxon>Eubacteriales</taxon>
        <taxon>Acutalibacteraceae</taxon>
        <taxon>Caproicibacter</taxon>
    </lineage>
</organism>
<comment type="caution">
    <text evidence="1">The sequence shown here is derived from an EMBL/GenBank/DDBJ whole genome shotgun (WGS) entry which is preliminary data.</text>
</comment>
<reference evidence="1 2" key="1">
    <citation type="submission" date="2019-09" db="EMBL/GenBank/DDBJ databases">
        <title>Genome sequence of Clostridium sp. EA1.</title>
        <authorList>
            <person name="Poehlein A."/>
            <person name="Bengelsdorf F.R."/>
            <person name="Daniel R."/>
        </authorList>
    </citation>
    <scope>NUCLEOTIDE SEQUENCE [LARGE SCALE GENOMIC DNA]</scope>
    <source>
        <strain evidence="1 2">EA1</strain>
    </source>
</reference>
<protein>
    <submittedName>
        <fullName evidence="1">Uncharacterized protein</fullName>
    </submittedName>
</protein>
<gene>
    <name evidence="1" type="ORF">CAFE_23440</name>
</gene>
<dbReference type="AlphaFoldDB" id="A0A6N8I0R7"/>
<dbReference type="EMBL" id="VWXL01000067">
    <property type="protein sequence ID" value="MVB11622.1"/>
    <property type="molecule type" value="Genomic_DNA"/>
</dbReference>
<evidence type="ECO:0000313" key="1">
    <source>
        <dbReference type="EMBL" id="MVB11622.1"/>
    </source>
</evidence>
<accession>A0A6N8I0R7</accession>
<dbReference type="Proteomes" id="UP000469440">
    <property type="component" value="Unassembled WGS sequence"/>
</dbReference>
<keyword evidence="2" id="KW-1185">Reference proteome</keyword>